<comment type="catalytic activity">
    <reaction evidence="15">
        <text>ATP + H2O = ADP + phosphate + H(+)</text>
        <dbReference type="Rhea" id="RHEA:13065"/>
        <dbReference type="ChEBI" id="CHEBI:15377"/>
        <dbReference type="ChEBI" id="CHEBI:15378"/>
        <dbReference type="ChEBI" id="CHEBI:30616"/>
        <dbReference type="ChEBI" id="CHEBI:43474"/>
        <dbReference type="ChEBI" id="CHEBI:456216"/>
        <dbReference type="EC" id="5.6.2.4"/>
    </reaction>
</comment>
<dbReference type="InterPro" id="IPR014016">
    <property type="entry name" value="UvrD-like_ATP-bd"/>
</dbReference>
<dbReference type="Gene3D" id="3.90.320.10">
    <property type="match status" value="1"/>
</dbReference>
<protein>
    <recommendedName>
        <fullName evidence="13">DNA 3'-5' helicase</fullName>
        <ecNumber evidence="13">5.6.2.4</ecNumber>
    </recommendedName>
    <alternativeName>
        <fullName evidence="14">DNA 3'-5' helicase II</fullName>
    </alternativeName>
</protein>
<evidence type="ECO:0000256" key="8">
    <source>
        <dbReference type="ARBA" id="ARBA00022840"/>
    </source>
</evidence>
<evidence type="ECO:0000256" key="6">
    <source>
        <dbReference type="ARBA" id="ARBA00022806"/>
    </source>
</evidence>
<dbReference type="PANTHER" id="PTHR11070:SF2">
    <property type="entry name" value="ATP-DEPENDENT DNA HELICASE SRS2"/>
    <property type="match status" value="1"/>
</dbReference>
<evidence type="ECO:0000256" key="13">
    <source>
        <dbReference type="ARBA" id="ARBA00034808"/>
    </source>
</evidence>
<dbReference type="Gene3D" id="1.10.10.160">
    <property type="match status" value="1"/>
</dbReference>
<keyword evidence="9" id="KW-0238">DNA-binding</keyword>
<evidence type="ECO:0000259" key="17">
    <source>
        <dbReference type="PROSITE" id="PS51198"/>
    </source>
</evidence>
<keyword evidence="11" id="KW-0413">Isomerase</keyword>
<evidence type="ECO:0000256" key="16">
    <source>
        <dbReference type="PROSITE-ProRule" id="PRU00560"/>
    </source>
</evidence>
<evidence type="ECO:0000256" key="1">
    <source>
        <dbReference type="ARBA" id="ARBA00009922"/>
    </source>
</evidence>
<sequence length="974" mass="112097">MADILKGLNPQQKQAVTHDKGPLLIIAGAGTGKTSVITRRIAYLLDREKTRQDEILALTFTDKAANEMEERVDLLVPYGYTDIWISTFHSFGDRILRDNALTLGLSPDFKVLTRPEAAIFFREHLFEFDISYFRPLGNPTKFIEAILTYFSRLKDEDISVDEYTAYTARLREKAGESNDGILREEALKHTELSSCFKKYQELLIQEGKIDFGNQFYMALELLRKRPSVLGRYRDKFKYILIDEFQDTNFAQFKMLELLAGEAKNITVVADDDQCIYRFRGAAYSNIINFIKTYPESEKITLIKNYRSTQKILDSAYQLIQHNNPDRFEVQSDINKRLIGLAKKGKAVEHFNFDTLSSEADYVARLIKEKSEKKKYKYSDFAILVRSNSDADPFLRSLNMLGVPWRFSGSQGLYSRKEIRLCISFLKLTANIEDSLSLYYLLSSEIYSVDMADLSLLMHYAKRKNISLFAALRYDLGNEQFNGLSNQTKETINKFMQDIERYLEHSKNMPTGRLLYLFLTQTGFISSLTKNPSLENEEKISNIAKFFDIVSNYEILTREDRVVNFVEHLSLLMEVGDDPAMAEPDLDVPAVAVLTVHKAKGLEFNVVFMVGLVQGRFPWPKRAQTIELPDELIKDILPSGDFHAQEERRLFYVGMTRARKELFLTSSQDYGGKKTRKISRFIFEALGTEEKAKIEVKKASSLEAIKRNAPLARIKPLPLAKAVRKEAILNLSYYQIDDYMSCPLKYKYVHILRVPIMEHHTVLYGKAMHDAVLRYYQSRSNNIAITESDLLNIFDNAFRPEGFFSRKHIEERRNSAYLALRRFFSQESKKTILPTYMEKEFSFFVDNNKVNGRWDRVDILETGEAVIIDFKTSEVKKQKDADKKAKESLQLSIYALAYKSINGVLPQAVELYFLESALIGRAKKTDEDLEKTIDIIKEAAGGIRGVDFTAKPKYLTCSYCAYNQICPSAIIRVSR</sequence>
<dbReference type="Pfam" id="PF12705">
    <property type="entry name" value="PDDEXK_1"/>
    <property type="match status" value="1"/>
</dbReference>
<evidence type="ECO:0000256" key="14">
    <source>
        <dbReference type="ARBA" id="ARBA00034923"/>
    </source>
</evidence>
<reference evidence="19 20" key="1">
    <citation type="submission" date="2017-09" db="EMBL/GenBank/DDBJ databases">
        <title>Depth-based differentiation of microbial function through sediment-hosted aquifers and enrichment of novel symbionts in the deep terrestrial subsurface.</title>
        <authorList>
            <person name="Probst A.J."/>
            <person name="Ladd B."/>
            <person name="Jarett J.K."/>
            <person name="Geller-Mcgrath D.E."/>
            <person name="Sieber C.M."/>
            <person name="Emerson J.B."/>
            <person name="Anantharaman K."/>
            <person name="Thomas B.C."/>
            <person name="Malmstrom R."/>
            <person name="Stieglmeier M."/>
            <person name="Klingl A."/>
            <person name="Woyke T."/>
            <person name="Ryan C.M."/>
            <person name="Banfield J.F."/>
        </authorList>
    </citation>
    <scope>NUCLEOTIDE SEQUENCE [LARGE SCALE GENOMIC DNA]</scope>
    <source>
        <strain evidence="19">CG11_big_fil_rev_8_21_14_0_20_42_13</strain>
    </source>
</reference>
<dbReference type="GO" id="GO:0005524">
    <property type="term" value="F:ATP binding"/>
    <property type="evidence" value="ECO:0007669"/>
    <property type="project" value="UniProtKB-UniRule"/>
</dbReference>
<name>A0A2H0LYV5_9BACT</name>
<gene>
    <name evidence="19" type="ORF">COV72_06095</name>
</gene>
<comment type="similarity">
    <text evidence="1">Belongs to the helicase family. UvrD subfamily.</text>
</comment>
<feature type="domain" description="UvrD-like helicase C-terminal" evidence="18">
    <location>
        <begin position="309"/>
        <end position="600"/>
    </location>
</feature>
<evidence type="ECO:0000256" key="10">
    <source>
        <dbReference type="ARBA" id="ARBA00023204"/>
    </source>
</evidence>
<dbReference type="InterPro" id="IPR000212">
    <property type="entry name" value="DNA_helicase_UvrD/REP"/>
</dbReference>
<dbReference type="PANTHER" id="PTHR11070">
    <property type="entry name" value="UVRD / RECB / PCRA DNA HELICASE FAMILY MEMBER"/>
    <property type="match status" value="1"/>
</dbReference>
<dbReference type="InterPro" id="IPR038726">
    <property type="entry name" value="PDDEXK_AddAB-type"/>
</dbReference>
<dbReference type="InterPro" id="IPR014017">
    <property type="entry name" value="DNA_helicase_UvrD-like_C"/>
</dbReference>
<keyword evidence="7" id="KW-0269">Exonuclease</keyword>
<dbReference type="GO" id="GO:0000725">
    <property type="term" value="P:recombinational repair"/>
    <property type="evidence" value="ECO:0007669"/>
    <property type="project" value="TreeGrafter"/>
</dbReference>
<dbReference type="EC" id="5.6.2.4" evidence="13"/>
<evidence type="ECO:0000256" key="3">
    <source>
        <dbReference type="ARBA" id="ARBA00022741"/>
    </source>
</evidence>
<evidence type="ECO:0000256" key="2">
    <source>
        <dbReference type="ARBA" id="ARBA00022722"/>
    </source>
</evidence>
<dbReference type="AlphaFoldDB" id="A0A2H0LYV5"/>
<keyword evidence="8 16" id="KW-0067">ATP-binding</keyword>
<dbReference type="Pfam" id="PF13361">
    <property type="entry name" value="UvrD_C"/>
    <property type="match status" value="1"/>
</dbReference>
<dbReference type="InterPro" id="IPR027417">
    <property type="entry name" value="P-loop_NTPase"/>
</dbReference>
<keyword evidence="4" id="KW-0227">DNA damage</keyword>
<evidence type="ECO:0000256" key="9">
    <source>
        <dbReference type="ARBA" id="ARBA00023125"/>
    </source>
</evidence>
<keyword evidence="3 16" id="KW-0547">Nucleotide-binding</keyword>
<evidence type="ECO:0000256" key="15">
    <source>
        <dbReference type="ARBA" id="ARBA00048988"/>
    </source>
</evidence>
<comment type="catalytic activity">
    <reaction evidence="12">
        <text>Couples ATP hydrolysis with the unwinding of duplex DNA by translocating in the 3'-5' direction.</text>
        <dbReference type="EC" id="5.6.2.4"/>
    </reaction>
</comment>
<dbReference type="GO" id="GO:0043138">
    <property type="term" value="F:3'-5' DNA helicase activity"/>
    <property type="evidence" value="ECO:0007669"/>
    <property type="project" value="UniProtKB-EC"/>
</dbReference>
<dbReference type="Gene3D" id="1.10.486.10">
    <property type="entry name" value="PCRA, domain 4"/>
    <property type="match status" value="1"/>
</dbReference>
<evidence type="ECO:0000256" key="5">
    <source>
        <dbReference type="ARBA" id="ARBA00022801"/>
    </source>
</evidence>
<comment type="caution">
    <text evidence="19">The sequence shown here is derived from an EMBL/GenBank/DDBJ whole genome shotgun (WGS) entry which is preliminary data.</text>
</comment>
<accession>A0A2H0LYV5</accession>
<evidence type="ECO:0000313" key="20">
    <source>
        <dbReference type="Proteomes" id="UP000229641"/>
    </source>
</evidence>
<dbReference type="PROSITE" id="PS51198">
    <property type="entry name" value="UVRD_HELICASE_ATP_BIND"/>
    <property type="match status" value="1"/>
</dbReference>
<dbReference type="CDD" id="cd17932">
    <property type="entry name" value="DEXQc_UvrD"/>
    <property type="match status" value="1"/>
</dbReference>
<dbReference type="SUPFAM" id="SSF52540">
    <property type="entry name" value="P-loop containing nucleoside triphosphate hydrolases"/>
    <property type="match status" value="1"/>
</dbReference>
<evidence type="ECO:0000259" key="18">
    <source>
        <dbReference type="PROSITE" id="PS51217"/>
    </source>
</evidence>
<organism evidence="19 20">
    <name type="scientific">Candidatus Ghiorseimicrobium undicola</name>
    <dbReference type="NCBI Taxonomy" id="1974746"/>
    <lineage>
        <taxon>Bacteria</taxon>
        <taxon>Pseudomonadati</taxon>
        <taxon>Candidatus Omnitrophota</taxon>
        <taxon>Candidatus Ghiorseimicrobium</taxon>
    </lineage>
</organism>
<dbReference type="EMBL" id="PCWA01000084">
    <property type="protein sequence ID" value="PIQ88844.1"/>
    <property type="molecule type" value="Genomic_DNA"/>
</dbReference>
<dbReference type="Pfam" id="PF00580">
    <property type="entry name" value="UvrD-helicase"/>
    <property type="match status" value="1"/>
</dbReference>
<dbReference type="PROSITE" id="PS51217">
    <property type="entry name" value="UVRD_HELICASE_CTER"/>
    <property type="match status" value="1"/>
</dbReference>
<keyword evidence="2" id="KW-0540">Nuclease</keyword>
<dbReference type="InterPro" id="IPR011604">
    <property type="entry name" value="PDDEXK-like_dom_sf"/>
</dbReference>
<dbReference type="InterPro" id="IPR013986">
    <property type="entry name" value="DExx_box_DNA_helicase_dom_sf"/>
</dbReference>
<dbReference type="Gene3D" id="3.40.50.300">
    <property type="entry name" value="P-loop containing nucleotide triphosphate hydrolases"/>
    <property type="match status" value="2"/>
</dbReference>
<dbReference type="GO" id="GO:0004527">
    <property type="term" value="F:exonuclease activity"/>
    <property type="evidence" value="ECO:0007669"/>
    <property type="project" value="UniProtKB-KW"/>
</dbReference>
<evidence type="ECO:0000313" key="19">
    <source>
        <dbReference type="EMBL" id="PIQ88844.1"/>
    </source>
</evidence>
<keyword evidence="5 16" id="KW-0378">Hydrolase</keyword>
<keyword evidence="10" id="KW-0234">DNA repair</keyword>
<evidence type="ECO:0000256" key="11">
    <source>
        <dbReference type="ARBA" id="ARBA00023235"/>
    </source>
</evidence>
<feature type="binding site" evidence="16">
    <location>
        <begin position="27"/>
        <end position="34"/>
    </location>
    <ligand>
        <name>ATP</name>
        <dbReference type="ChEBI" id="CHEBI:30616"/>
    </ligand>
</feature>
<dbReference type="Proteomes" id="UP000229641">
    <property type="component" value="Unassembled WGS sequence"/>
</dbReference>
<proteinExistence type="inferred from homology"/>
<dbReference type="GO" id="GO:0003677">
    <property type="term" value="F:DNA binding"/>
    <property type="evidence" value="ECO:0007669"/>
    <property type="project" value="UniProtKB-KW"/>
</dbReference>
<evidence type="ECO:0000256" key="4">
    <source>
        <dbReference type="ARBA" id="ARBA00022763"/>
    </source>
</evidence>
<evidence type="ECO:0000256" key="7">
    <source>
        <dbReference type="ARBA" id="ARBA00022839"/>
    </source>
</evidence>
<keyword evidence="6 16" id="KW-0347">Helicase</keyword>
<feature type="domain" description="UvrD-like helicase ATP-binding" evidence="17">
    <location>
        <begin position="6"/>
        <end position="308"/>
    </location>
</feature>
<evidence type="ECO:0000256" key="12">
    <source>
        <dbReference type="ARBA" id="ARBA00034617"/>
    </source>
</evidence>